<reference evidence="2 3" key="1">
    <citation type="submission" date="2021-05" db="EMBL/GenBank/DDBJ databases">
        <title>Bacteria Genome sequencing.</title>
        <authorList>
            <person name="Takabe Y."/>
            <person name="Nakajima Y."/>
            <person name="Suzuki S."/>
            <person name="Shiozaki T."/>
        </authorList>
    </citation>
    <scope>NUCLEOTIDE SEQUENCE [LARGE SCALE GENOMIC DNA]</scope>
    <source>
        <strain evidence="2 3">AI_62</strain>
    </source>
</reference>
<name>A0ABQ4NRK3_9RHOB</name>
<dbReference type="RefSeq" id="WP_220750526.1">
    <property type="nucleotide sequence ID" value="NZ_BPFH01000010.1"/>
</dbReference>
<accession>A0ABQ4NRK3</accession>
<evidence type="ECO:0000313" key="3">
    <source>
        <dbReference type="Proteomes" id="UP000786693"/>
    </source>
</evidence>
<gene>
    <name evidence="2" type="ORF">JANAI62_36650</name>
</gene>
<organism evidence="2 3">
    <name type="scientific">Jannaschia pagri</name>
    <dbReference type="NCBI Taxonomy" id="2829797"/>
    <lineage>
        <taxon>Bacteria</taxon>
        <taxon>Pseudomonadati</taxon>
        <taxon>Pseudomonadota</taxon>
        <taxon>Alphaproteobacteria</taxon>
        <taxon>Rhodobacterales</taxon>
        <taxon>Roseobacteraceae</taxon>
        <taxon>Jannaschia</taxon>
    </lineage>
</organism>
<protein>
    <recommendedName>
        <fullName evidence="4">Membrane-bound lysozyme-inhibitor of c-type lysozyme</fullName>
    </recommendedName>
</protein>
<proteinExistence type="predicted"/>
<dbReference type="Proteomes" id="UP000786693">
    <property type="component" value="Unassembled WGS sequence"/>
</dbReference>
<evidence type="ECO:0000256" key="1">
    <source>
        <dbReference type="SAM" id="SignalP"/>
    </source>
</evidence>
<feature type="chain" id="PRO_5045361786" description="Membrane-bound lysozyme-inhibitor of c-type lysozyme" evidence="1">
    <location>
        <begin position="19"/>
        <end position="135"/>
    </location>
</feature>
<evidence type="ECO:0000313" key="2">
    <source>
        <dbReference type="EMBL" id="GIT97042.1"/>
    </source>
</evidence>
<keyword evidence="1" id="KW-0732">Signal</keyword>
<dbReference type="EMBL" id="BPFH01000010">
    <property type="protein sequence ID" value="GIT97042.1"/>
    <property type="molecule type" value="Genomic_DNA"/>
</dbReference>
<comment type="caution">
    <text evidence="2">The sequence shown here is derived from an EMBL/GenBank/DDBJ whole genome shotgun (WGS) entry which is preliminary data.</text>
</comment>
<feature type="signal peptide" evidence="1">
    <location>
        <begin position="1"/>
        <end position="18"/>
    </location>
</feature>
<sequence length="135" mass="14538">MRHLLVIAALALPLPAAAQEWRIELIETGLREYYCTGLVRLTNDSDQVLEELSGFFLIQKDGVQVGRSQGTWFLNVAPGETAEATFETPNAPCAEADRWDYIVGACRLDGAFADKQACAARIEGVAPLSAAVGAN</sequence>
<evidence type="ECO:0008006" key="4">
    <source>
        <dbReference type="Google" id="ProtNLM"/>
    </source>
</evidence>
<keyword evidence="3" id="KW-1185">Reference proteome</keyword>